<dbReference type="OrthoDB" id="1937859at2759"/>
<dbReference type="PANTHER" id="PTHR31903">
    <property type="entry name" value="F12F1.11-RELATED"/>
    <property type="match status" value="1"/>
</dbReference>
<comment type="caution">
    <text evidence="2">The sequence shown here is derived from an EMBL/GenBank/DDBJ whole genome shotgun (WGS) entry which is preliminary data.</text>
</comment>
<evidence type="ECO:0000313" key="3">
    <source>
        <dbReference type="Proteomes" id="UP000036987"/>
    </source>
</evidence>
<dbReference type="AlphaFoldDB" id="A0A0K9NV38"/>
<reference evidence="3" key="1">
    <citation type="journal article" date="2016" name="Nature">
        <title>The genome of the seagrass Zostera marina reveals angiosperm adaptation to the sea.</title>
        <authorList>
            <person name="Olsen J.L."/>
            <person name="Rouze P."/>
            <person name="Verhelst B."/>
            <person name="Lin Y.-C."/>
            <person name="Bayer T."/>
            <person name="Collen J."/>
            <person name="Dattolo E."/>
            <person name="De Paoli E."/>
            <person name="Dittami S."/>
            <person name="Maumus F."/>
            <person name="Michel G."/>
            <person name="Kersting A."/>
            <person name="Lauritano C."/>
            <person name="Lohaus R."/>
            <person name="Toepel M."/>
            <person name="Tonon T."/>
            <person name="Vanneste K."/>
            <person name="Amirebrahimi M."/>
            <person name="Brakel J."/>
            <person name="Bostroem C."/>
            <person name="Chovatia M."/>
            <person name="Grimwood J."/>
            <person name="Jenkins J.W."/>
            <person name="Jueterbock A."/>
            <person name="Mraz A."/>
            <person name="Stam W.T."/>
            <person name="Tice H."/>
            <person name="Bornberg-Bauer E."/>
            <person name="Green P.J."/>
            <person name="Pearson G.A."/>
            <person name="Procaccini G."/>
            <person name="Duarte C.M."/>
            <person name="Schmutz J."/>
            <person name="Reusch T.B.H."/>
            <person name="Van de Peer Y."/>
        </authorList>
    </citation>
    <scope>NUCLEOTIDE SEQUENCE [LARGE SCALE GENOMIC DNA]</scope>
    <source>
        <strain evidence="3">cv. Finnish</strain>
    </source>
</reference>
<sequence length="223" mass="25206">MKNLYPKAGKGKIHPSPSPTPSPSDAIDIFALLPVTILALTATLSNEDKQVLAYLITRSVHGDVERKAPRCCGWRSGFECGCFECYTRFWIRWDSSPDRELIHQVIEAFEEHLASKEKVMTGKSGGRRRDRKRNKKMKGSEKIMEEVNVQKQAVKVVIKEKEDIPMDDEKVGVLATETEEEKKIETFEDDLPVGCGSGEKQRSWPDVMGIVNSRLWSLWSPGV</sequence>
<feature type="compositionally biased region" description="Basic residues" evidence="1">
    <location>
        <begin position="125"/>
        <end position="137"/>
    </location>
</feature>
<name>A0A0K9NV38_ZOSMR</name>
<organism evidence="2 3">
    <name type="scientific">Zostera marina</name>
    <name type="common">Eelgrass</name>
    <dbReference type="NCBI Taxonomy" id="29655"/>
    <lineage>
        <taxon>Eukaryota</taxon>
        <taxon>Viridiplantae</taxon>
        <taxon>Streptophyta</taxon>
        <taxon>Embryophyta</taxon>
        <taxon>Tracheophyta</taxon>
        <taxon>Spermatophyta</taxon>
        <taxon>Magnoliopsida</taxon>
        <taxon>Liliopsida</taxon>
        <taxon>Zosteraceae</taxon>
        <taxon>Zostera</taxon>
    </lineage>
</organism>
<keyword evidence="3" id="KW-1185">Reference proteome</keyword>
<dbReference type="OMA" id="SHKPPDF"/>
<gene>
    <name evidence="2" type="ORF">ZOSMA_58G00670</name>
</gene>
<accession>A0A0K9NV38</accession>
<dbReference type="Proteomes" id="UP000036987">
    <property type="component" value="Unassembled WGS sequence"/>
</dbReference>
<protein>
    <submittedName>
        <fullName evidence="2">Uncharacterized protein</fullName>
    </submittedName>
</protein>
<dbReference type="EMBL" id="LFYR01001606">
    <property type="protein sequence ID" value="KMZ60611.1"/>
    <property type="molecule type" value="Genomic_DNA"/>
</dbReference>
<feature type="region of interest" description="Disordered" evidence="1">
    <location>
        <begin position="119"/>
        <end position="139"/>
    </location>
</feature>
<feature type="region of interest" description="Disordered" evidence="1">
    <location>
        <begin position="1"/>
        <end position="22"/>
    </location>
</feature>
<evidence type="ECO:0000256" key="1">
    <source>
        <dbReference type="SAM" id="MobiDB-lite"/>
    </source>
</evidence>
<dbReference type="PANTHER" id="PTHR31903:SF4">
    <property type="entry name" value="OS11G0490300 PROTEIN"/>
    <property type="match status" value="1"/>
</dbReference>
<dbReference type="STRING" id="29655.A0A0K9NV38"/>
<evidence type="ECO:0000313" key="2">
    <source>
        <dbReference type="EMBL" id="KMZ60611.1"/>
    </source>
</evidence>
<proteinExistence type="predicted"/>